<dbReference type="Proteomes" id="UP001162060">
    <property type="component" value="Unassembled WGS sequence"/>
</dbReference>
<reference evidence="2" key="1">
    <citation type="submission" date="2024-01" db="EMBL/GenBank/DDBJ databases">
        <authorList>
            <person name="Webb A."/>
        </authorList>
    </citation>
    <scope>NUCLEOTIDE SEQUENCE</scope>
    <source>
        <strain evidence="2">Pm1</strain>
    </source>
</reference>
<name>A0AAV1UGA2_9STRA</name>
<feature type="compositionally biased region" description="Polar residues" evidence="1">
    <location>
        <begin position="47"/>
        <end position="56"/>
    </location>
</feature>
<evidence type="ECO:0000256" key="1">
    <source>
        <dbReference type="SAM" id="MobiDB-lite"/>
    </source>
</evidence>
<evidence type="ECO:0000313" key="3">
    <source>
        <dbReference type="Proteomes" id="UP001162060"/>
    </source>
</evidence>
<dbReference type="EMBL" id="CAKLBY020000190">
    <property type="protein sequence ID" value="CAK7932445.1"/>
    <property type="molecule type" value="Genomic_DNA"/>
</dbReference>
<proteinExistence type="predicted"/>
<gene>
    <name evidence="2" type="ORF">PM001_LOCUS17595</name>
</gene>
<comment type="caution">
    <text evidence="2">The sequence shown here is derived from an EMBL/GenBank/DDBJ whole genome shotgun (WGS) entry which is preliminary data.</text>
</comment>
<organism evidence="2 3">
    <name type="scientific">Peronospora matthiolae</name>
    <dbReference type="NCBI Taxonomy" id="2874970"/>
    <lineage>
        <taxon>Eukaryota</taxon>
        <taxon>Sar</taxon>
        <taxon>Stramenopiles</taxon>
        <taxon>Oomycota</taxon>
        <taxon>Peronosporomycetes</taxon>
        <taxon>Peronosporales</taxon>
        <taxon>Peronosporaceae</taxon>
        <taxon>Peronospora</taxon>
    </lineage>
</organism>
<dbReference type="AlphaFoldDB" id="A0AAV1UGA2"/>
<accession>A0AAV1UGA2</accession>
<feature type="region of interest" description="Disordered" evidence="1">
    <location>
        <begin position="1"/>
        <end position="56"/>
    </location>
</feature>
<sequence length="164" mass="18096">MSTPSKADVYIITKSSKKSNPPSLRVHKVSQVPQKASGNPLRRLQSGKVSGSGSRHTVLTIHSTTMVRVPGHLEDTGLHHESQDEEGVKVTLEPKTDEPLEDRPPVTLEYKNKESKDRPDLGRGPVDMFKVENIEEKHLRTTDGVGSTAEDAIWKAMVPDTKDP</sequence>
<evidence type="ECO:0000313" key="2">
    <source>
        <dbReference type="EMBL" id="CAK7932445.1"/>
    </source>
</evidence>
<protein>
    <submittedName>
        <fullName evidence="2">Uncharacterized protein</fullName>
    </submittedName>
</protein>
<feature type="region of interest" description="Disordered" evidence="1">
    <location>
        <begin position="72"/>
        <end position="126"/>
    </location>
</feature>
<feature type="compositionally biased region" description="Basic and acidic residues" evidence="1">
    <location>
        <begin position="72"/>
        <end position="121"/>
    </location>
</feature>